<evidence type="ECO:0000256" key="1">
    <source>
        <dbReference type="SAM" id="MobiDB-lite"/>
    </source>
</evidence>
<evidence type="ECO:0000259" key="2">
    <source>
        <dbReference type="Pfam" id="PF13843"/>
    </source>
</evidence>
<dbReference type="PANTHER" id="PTHR46599:SF3">
    <property type="entry name" value="PIGGYBAC TRANSPOSABLE ELEMENT-DERIVED PROTEIN 4"/>
    <property type="match status" value="1"/>
</dbReference>
<feature type="compositionally biased region" description="Basic and acidic residues" evidence="1">
    <location>
        <begin position="1"/>
        <end position="11"/>
    </location>
</feature>
<dbReference type="InterPro" id="IPR029526">
    <property type="entry name" value="PGBD"/>
</dbReference>
<evidence type="ECO:0000313" key="4">
    <source>
        <dbReference type="Proteomes" id="UP001165121"/>
    </source>
</evidence>
<dbReference type="EMBL" id="BSXT01000347">
    <property type="protein sequence ID" value="GMF25092.1"/>
    <property type="molecule type" value="Genomic_DNA"/>
</dbReference>
<dbReference type="Proteomes" id="UP001165121">
    <property type="component" value="Unassembled WGS sequence"/>
</dbReference>
<accession>A0A9W6U4M2</accession>
<proteinExistence type="predicted"/>
<dbReference type="OrthoDB" id="123873at2759"/>
<gene>
    <name evidence="3" type="ORF">Pfra01_000440200</name>
</gene>
<dbReference type="PANTHER" id="PTHR46599">
    <property type="entry name" value="PIGGYBAC TRANSPOSABLE ELEMENT-DERIVED PROTEIN 4"/>
    <property type="match status" value="1"/>
</dbReference>
<comment type="caution">
    <text evidence="3">The sequence shown here is derived from an EMBL/GenBank/DDBJ whole genome shotgun (WGS) entry which is preliminary data.</text>
</comment>
<evidence type="ECO:0000313" key="3">
    <source>
        <dbReference type="EMBL" id="GMF25092.1"/>
    </source>
</evidence>
<dbReference type="AlphaFoldDB" id="A0A9W6U4M2"/>
<protein>
    <submittedName>
        <fullName evidence="3">Unnamed protein product</fullName>
    </submittedName>
</protein>
<feature type="compositionally biased region" description="Basic residues" evidence="1">
    <location>
        <begin position="284"/>
        <end position="306"/>
    </location>
</feature>
<sequence length="903" mass="100678">MSSSEHAETRVSKRRRALPEAGDNTSLTSPDVFNHIWKALRRAGWTSKPPPARSLDMRYRYISVGGNPNGIEGQDYFLGERAVVDHYFDSMDGGASAVITTIAREPLGIVCVREGSISSTGTRESCPFQNEKQSEIIINLPADQVEANTQDHAGPSPTEPATVRCAVCKDECTKSRSCTLCGAFLHHFCSHDVCASLNLRGPGGKNIVDFGNACYCSKSCYHGASVSAVGLGDTNRAATGYNNEDVSQLQGSPALTSQEVQAKPSAEIRNYTFNEALTAVKQKGLRPKGKQKSLGRLKPRTATKPKKSIEPMSNRTTKTIKAPTRARPSKISSDMTALRNELKNQIQVRADKFIDAKVAFSPAQESWMPQSRYVCDRKKNTVEFGESWSSLCAVSPKYSGIPSLSDDFEEVDESGYREWSTFRGPKELHIDLCPAEVEAIEGMSFSPTASLGQVPGLYTHDDGSTTTKLREESKSCFGRSATSSFFAFLPLSLWKQVVVFSNEYARTHGNSSPNSIELDEIMKFLGILWYMALVDKGEMRNYWVDNEEENIFPGSISTNLSSIMSWRRFLYIRSNLSFRDKVSDDEVKRDPAAKIRLLITTLKKRCALHVIPGRNVAVDEASFACRSKFARHLIVYNPRKPTGKYHFKLYTCCCSTTWMVLGFKLHCSSELAERLTNVVSAAELERISAITKKSSDIRTHVLEVTSMLNGSRRIVNTDNFYTSCMLLESLRILGLYGRGTVRSSSKHFPRYAMLTDNDARERGCMRQGVCIDKHIVAASWVDGSTVNVISNADDSGTATVYRRIKQERVRFEAPKCVSEYNAAMQGVDRHDQLRGRFSLADGHSFKKWHKKVALAMIDIARCNAYVCHRLAVNEQLNCDEENLDNDGNDVVLNMRDKHRWVGS</sequence>
<reference evidence="3" key="1">
    <citation type="submission" date="2023-04" db="EMBL/GenBank/DDBJ databases">
        <title>Phytophthora fragariaefolia NBRC 109709.</title>
        <authorList>
            <person name="Ichikawa N."/>
            <person name="Sato H."/>
            <person name="Tonouchi N."/>
        </authorList>
    </citation>
    <scope>NUCLEOTIDE SEQUENCE</scope>
    <source>
        <strain evidence="3">NBRC 109709</strain>
    </source>
</reference>
<feature type="domain" description="PiggyBac transposable element-derived protein" evidence="2">
    <location>
        <begin position="482"/>
        <end position="865"/>
    </location>
</feature>
<organism evidence="3 4">
    <name type="scientific">Phytophthora fragariaefolia</name>
    <dbReference type="NCBI Taxonomy" id="1490495"/>
    <lineage>
        <taxon>Eukaryota</taxon>
        <taxon>Sar</taxon>
        <taxon>Stramenopiles</taxon>
        <taxon>Oomycota</taxon>
        <taxon>Peronosporomycetes</taxon>
        <taxon>Peronosporales</taxon>
        <taxon>Peronosporaceae</taxon>
        <taxon>Phytophthora</taxon>
    </lineage>
</organism>
<keyword evidence="4" id="KW-1185">Reference proteome</keyword>
<feature type="region of interest" description="Disordered" evidence="1">
    <location>
        <begin position="1"/>
        <end position="26"/>
    </location>
</feature>
<feature type="region of interest" description="Disordered" evidence="1">
    <location>
        <begin position="284"/>
        <end position="310"/>
    </location>
</feature>
<dbReference type="Pfam" id="PF13843">
    <property type="entry name" value="DDE_Tnp_1_7"/>
    <property type="match status" value="1"/>
</dbReference>
<name>A0A9W6U4M2_9STRA</name>